<evidence type="ECO:0000256" key="4">
    <source>
        <dbReference type="ARBA" id="ARBA00023239"/>
    </source>
</evidence>
<gene>
    <name evidence="9" type="ORF">HYPDE_32268</name>
</gene>
<dbReference type="SUPFAM" id="SSF53383">
    <property type="entry name" value="PLP-dependent transferases"/>
    <property type="match status" value="1"/>
</dbReference>
<feature type="region of interest" description="Disordered" evidence="8">
    <location>
        <begin position="1"/>
        <end position="33"/>
    </location>
</feature>
<dbReference type="EMBL" id="CP005587">
    <property type="protein sequence ID" value="AGK58128.1"/>
    <property type="molecule type" value="Genomic_DNA"/>
</dbReference>
<proteinExistence type="inferred from homology"/>
<dbReference type="GO" id="GO:0047804">
    <property type="term" value="F:cysteine-S-conjugate beta-lyase activity"/>
    <property type="evidence" value="ECO:0007669"/>
    <property type="project" value="InterPro"/>
</dbReference>
<accession>N0B555</accession>
<evidence type="ECO:0000256" key="6">
    <source>
        <dbReference type="PIRSR" id="PIRSR001434-2"/>
    </source>
</evidence>
<feature type="modified residue" description="N6-(pyridoxal phosphate)lysine" evidence="6">
    <location>
        <position position="230"/>
    </location>
</feature>
<comment type="catalytic activity">
    <reaction evidence="5">
        <text>L,L-cystathionine + H2O = L-homocysteine + pyruvate + NH4(+)</text>
        <dbReference type="Rhea" id="RHEA:13965"/>
        <dbReference type="ChEBI" id="CHEBI:15361"/>
        <dbReference type="ChEBI" id="CHEBI:15377"/>
        <dbReference type="ChEBI" id="CHEBI:28938"/>
        <dbReference type="ChEBI" id="CHEBI:58161"/>
        <dbReference type="ChEBI" id="CHEBI:58199"/>
    </reaction>
</comment>
<dbReference type="AlphaFoldDB" id="N0B555"/>
<comment type="cofactor">
    <cofactor evidence="1 7">
        <name>pyridoxal 5'-phosphate</name>
        <dbReference type="ChEBI" id="CHEBI:597326"/>
    </cofactor>
</comment>
<dbReference type="InterPro" id="IPR015424">
    <property type="entry name" value="PyrdxlP-dep_Trfase"/>
</dbReference>
<evidence type="ECO:0000256" key="5">
    <source>
        <dbReference type="ARBA" id="ARBA00047517"/>
    </source>
</evidence>
<evidence type="ECO:0000256" key="8">
    <source>
        <dbReference type="SAM" id="MobiDB-lite"/>
    </source>
</evidence>
<dbReference type="InterPro" id="IPR015421">
    <property type="entry name" value="PyrdxlP-dep_Trfase_major"/>
</dbReference>
<sequence length="413" mass="44696">MTALKTCATRSERAPEMREMTDKDDSSKGAARPETKVVHLGRDPFDHHGFVNPPVYRGSTVLYKTLDAIKSRKQPYTYGRRATPTTRALEDAITDLEGGAVTILTSSGLGAVSTAMLAFVSAGDHILITDSAYQPGRAFADRMLKRLGVETTYYDPLAGADIAKLFRPNTRLVLVESPGSQTFEMQDIPAIAAAARARDIWVLADNTWATPLFCKPLALGADVSIQAATKYIVGHADAMLGAVTANARAARLLDHAKEALGTCPGSEETYLGLRGLRTLDVRLERHQKSALAVAEWLSSRPEVDRVLYPALPSDPGHTIWKRDYTGASGLFTAVLKPVSEQALAAFLDGLTLFGMGYSWGGYESLVIPFDPTSYRTATKWTGPGPALRFHIGLEAVEDLIRDLDAGFARLKAA</sequence>
<dbReference type="GO" id="GO:0019450">
    <property type="term" value="P:L-cysteine catabolic process to pyruvate"/>
    <property type="evidence" value="ECO:0007669"/>
    <property type="project" value="TreeGrafter"/>
</dbReference>
<comment type="similarity">
    <text evidence="2 7">Belongs to the trans-sulfuration enzymes family.</text>
</comment>
<keyword evidence="4 9" id="KW-0456">Lyase</keyword>
<dbReference type="FunFam" id="3.40.640.10:FF:000046">
    <property type="entry name" value="Cystathionine gamma-lyase"/>
    <property type="match status" value="1"/>
</dbReference>
<reference evidence="9 10" key="1">
    <citation type="journal article" date="2013" name="Genome Announc.">
        <title>Genome sequences for three denitrifying bacterial strains isolated from a uranium- and nitrate-contaminated subsurface environment.</title>
        <authorList>
            <person name="Venkatramanan R."/>
            <person name="Prakash O."/>
            <person name="Woyke T."/>
            <person name="Chain P."/>
            <person name="Goodwin L.A."/>
            <person name="Watson D."/>
            <person name="Brooks S."/>
            <person name="Kostka J.E."/>
            <person name="Green S.J."/>
        </authorList>
    </citation>
    <scope>NUCLEOTIDE SEQUENCE [LARGE SCALE GENOMIC DNA]</scope>
    <source>
        <strain evidence="9 10">1NES1</strain>
    </source>
</reference>
<protein>
    <submittedName>
        <fullName evidence="9">Cystathionine beta-lyase</fullName>
    </submittedName>
</protein>
<dbReference type="Pfam" id="PF01053">
    <property type="entry name" value="Cys_Met_Meta_PP"/>
    <property type="match status" value="1"/>
</dbReference>
<evidence type="ECO:0000256" key="3">
    <source>
        <dbReference type="ARBA" id="ARBA00022898"/>
    </source>
</evidence>
<evidence type="ECO:0000313" key="9">
    <source>
        <dbReference type="EMBL" id="AGK58128.1"/>
    </source>
</evidence>
<dbReference type="GO" id="GO:0019346">
    <property type="term" value="P:transsulfuration"/>
    <property type="evidence" value="ECO:0007669"/>
    <property type="project" value="InterPro"/>
</dbReference>
<keyword evidence="10" id="KW-1185">Reference proteome</keyword>
<keyword evidence="3 6" id="KW-0663">Pyridoxal phosphate</keyword>
<dbReference type="NCBIfam" id="TIGR01324">
    <property type="entry name" value="cysta_beta_ly_B"/>
    <property type="match status" value="1"/>
</dbReference>
<dbReference type="GO" id="GO:0030170">
    <property type="term" value="F:pyridoxal phosphate binding"/>
    <property type="evidence" value="ECO:0007669"/>
    <property type="project" value="InterPro"/>
</dbReference>
<dbReference type="KEGG" id="hdt:HYPDE_32268"/>
<feature type="compositionally biased region" description="Basic and acidic residues" evidence="8">
    <location>
        <begin position="10"/>
        <end position="33"/>
    </location>
</feature>
<name>N0B555_9HYPH</name>
<dbReference type="InterPro" id="IPR015422">
    <property type="entry name" value="PyrdxlP-dep_Trfase_small"/>
</dbReference>
<evidence type="ECO:0000256" key="7">
    <source>
        <dbReference type="RuleBase" id="RU362118"/>
    </source>
</evidence>
<dbReference type="eggNOG" id="COG0626">
    <property type="taxonomic scope" value="Bacteria"/>
</dbReference>
<dbReference type="Gene3D" id="3.90.1150.10">
    <property type="entry name" value="Aspartate Aminotransferase, domain 1"/>
    <property type="match status" value="1"/>
</dbReference>
<evidence type="ECO:0000256" key="2">
    <source>
        <dbReference type="ARBA" id="ARBA00009077"/>
    </source>
</evidence>
<organism evidence="9 10">
    <name type="scientific">Hyphomicrobium denitrificans 1NES1</name>
    <dbReference type="NCBI Taxonomy" id="670307"/>
    <lineage>
        <taxon>Bacteria</taxon>
        <taxon>Pseudomonadati</taxon>
        <taxon>Pseudomonadota</taxon>
        <taxon>Alphaproteobacteria</taxon>
        <taxon>Hyphomicrobiales</taxon>
        <taxon>Hyphomicrobiaceae</taxon>
        <taxon>Hyphomicrobium</taxon>
    </lineage>
</organism>
<dbReference type="InterPro" id="IPR000277">
    <property type="entry name" value="Cys/Met-Metab_PyrdxlP-dep_enz"/>
</dbReference>
<dbReference type="HOGENOM" id="CLU_018986_5_1_5"/>
<dbReference type="PANTHER" id="PTHR43500:SF1">
    <property type="entry name" value="CYSTATHIONINE BETA-LYASE-RELATED"/>
    <property type="match status" value="1"/>
</dbReference>
<dbReference type="PIRSF" id="PIRSF001434">
    <property type="entry name" value="CGS"/>
    <property type="match status" value="1"/>
</dbReference>
<dbReference type="STRING" id="670307.HYPDE_32268"/>
<evidence type="ECO:0000313" key="10">
    <source>
        <dbReference type="Proteomes" id="UP000005952"/>
    </source>
</evidence>
<evidence type="ECO:0000256" key="1">
    <source>
        <dbReference type="ARBA" id="ARBA00001933"/>
    </source>
</evidence>
<dbReference type="Gene3D" id="3.40.640.10">
    <property type="entry name" value="Type I PLP-dependent aspartate aminotransferase-like (Major domain)"/>
    <property type="match status" value="1"/>
</dbReference>
<dbReference type="InterPro" id="IPR006233">
    <property type="entry name" value="Cys_b_lyase_bac"/>
</dbReference>
<dbReference type="PANTHER" id="PTHR43500">
    <property type="entry name" value="CYSTATHIONINE BETA-LYASE-RELATED"/>
    <property type="match status" value="1"/>
</dbReference>
<dbReference type="Proteomes" id="UP000005952">
    <property type="component" value="Chromosome"/>
</dbReference>